<evidence type="ECO:0000256" key="1">
    <source>
        <dbReference type="SAM" id="MobiDB-lite"/>
    </source>
</evidence>
<name>L1JX05_GUITC</name>
<dbReference type="PaxDb" id="55529-EKX53116"/>
<protein>
    <submittedName>
        <fullName evidence="2 3">Uncharacterized protein</fullName>
    </submittedName>
</protein>
<dbReference type="HOGENOM" id="CLU_1387483_0_0_1"/>
<reference evidence="4" key="2">
    <citation type="submission" date="2012-11" db="EMBL/GenBank/DDBJ databases">
        <authorList>
            <person name="Kuo A."/>
            <person name="Curtis B.A."/>
            <person name="Tanifuji G."/>
            <person name="Burki F."/>
            <person name="Gruber A."/>
            <person name="Irimia M."/>
            <person name="Maruyama S."/>
            <person name="Arias M.C."/>
            <person name="Ball S.G."/>
            <person name="Gile G.H."/>
            <person name="Hirakawa Y."/>
            <person name="Hopkins J.F."/>
            <person name="Rensing S.A."/>
            <person name="Schmutz J."/>
            <person name="Symeonidi A."/>
            <person name="Elias M."/>
            <person name="Eveleigh R.J."/>
            <person name="Herman E.K."/>
            <person name="Klute M.J."/>
            <person name="Nakayama T."/>
            <person name="Obornik M."/>
            <person name="Reyes-Prieto A."/>
            <person name="Armbrust E.V."/>
            <person name="Aves S.J."/>
            <person name="Beiko R.G."/>
            <person name="Coutinho P."/>
            <person name="Dacks J.B."/>
            <person name="Durnford D.G."/>
            <person name="Fast N.M."/>
            <person name="Green B.R."/>
            <person name="Grisdale C."/>
            <person name="Hempe F."/>
            <person name="Henrissat B."/>
            <person name="Hoppner M.P."/>
            <person name="Ishida K.-I."/>
            <person name="Kim E."/>
            <person name="Koreny L."/>
            <person name="Kroth P.G."/>
            <person name="Liu Y."/>
            <person name="Malik S.-B."/>
            <person name="Maier U.G."/>
            <person name="McRose D."/>
            <person name="Mock T."/>
            <person name="Neilson J.A."/>
            <person name="Onodera N.T."/>
            <person name="Poole A.M."/>
            <person name="Pritham E.J."/>
            <person name="Richards T.A."/>
            <person name="Rocap G."/>
            <person name="Roy S.W."/>
            <person name="Sarai C."/>
            <person name="Schaack S."/>
            <person name="Shirato S."/>
            <person name="Slamovits C.H."/>
            <person name="Spencer D.F."/>
            <person name="Suzuki S."/>
            <person name="Worden A.Z."/>
            <person name="Zauner S."/>
            <person name="Barry K."/>
            <person name="Bell C."/>
            <person name="Bharti A.K."/>
            <person name="Crow J.A."/>
            <person name="Grimwood J."/>
            <person name="Kramer R."/>
            <person name="Lindquist E."/>
            <person name="Lucas S."/>
            <person name="Salamov A."/>
            <person name="McFadden G.I."/>
            <person name="Lane C.E."/>
            <person name="Keeling P.J."/>
            <person name="Gray M.W."/>
            <person name="Grigoriev I.V."/>
            <person name="Archibald J.M."/>
        </authorList>
    </citation>
    <scope>NUCLEOTIDE SEQUENCE</scope>
    <source>
        <strain evidence="4">CCMP2712</strain>
    </source>
</reference>
<feature type="compositionally biased region" description="Polar residues" evidence="1">
    <location>
        <begin position="39"/>
        <end position="53"/>
    </location>
</feature>
<feature type="non-terminal residue" evidence="2">
    <location>
        <position position="1"/>
    </location>
</feature>
<evidence type="ECO:0000313" key="2">
    <source>
        <dbReference type="EMBL" id="EKX53116.1"/>
    </source>
</evidence>
<keyword evidence="4" id="KW-1185">Reference proteome</keyword>
<dbReference type="GeneID" id="17309514"/>
<accession>L1JX05</accession>
<sequence length="197" mass="22562">MKDVVKYYLATSKVRRQKKILLTSEEFIAQNRKEKSANSEDTPATVIETQPSYRHSLDEQHHSSSDDETAKELISELGITVGLNQISTCCEVAPEGFRTSPTSKIEPITSTSHRMAILVKKVQPILHVLDEDVPFRLRDELVAVNAECLVNRRWQESMNIIKSTIKSSYSDKLELIVKRKYKMPFSQVKSNETYLFL</sequence>
<evidence type="ECO:0000313" key="3">
    <source>
        <dbReference type="EnsemblProtists" id="EKX53116"/>
    </source>
</evidence>
<evidence type="ECO:0000313" key="4">
    <source>
        <dbReference type="Proteomes" id="UP000011087"/>
    </source>
</evidence>
<dbReference type="AlphaFoldDB" id="L1JX05"/>
<gene>
    <name evidence="2" type="ORF">GUITHDRAFT_150530</name>
</gene>
<reference evidence="2 4" key="1">
    <citation type="journal article" date="2012" name="Nature">
        <title>Algal genomes reveal evolutionary mosaicism and the fate of nucleomorphs.</title>
        <authorList>
            <consortium name="DOE Joint Genome Institute"/>
            <person name="Curtis B.A."/>
            <person name="Tanifuji G."/>
            <person name="Burki F."/>
            <person name="Gruber A."/>
            <person name="Irimia M."/>
            <person name="Maruyama S."/>
            <person name="Arias M.C."/>
            <person name="Ball S.G."/>
            <person name="Gile G.H."/>
            <person name="Hirakawa Y."/>
            <person name="Hopkins J.F."/>
            <person name="Kuo A."/>
            <person name="Rensing S.A."/>
            <person name="Schmutz J."/>
            <person name="Symeonidi A."/>
            <person name="Elias M."/>
            <person name="Eveleigh R.J."/>
            <person name="Herman E.K."/>
            <person name="Klute M.J."/>
            <person name="Nakayama T."/>
            <person name="Obornik M."/>
            <person name="Reyes-Prieto A."/>
            <person name="Armbrust E.V."/>
            <person name="Aves S.J."/>
            <person name="Beiko R.G."/>
            <person name="Coutinho P."/>
            <person name="Dacks J.B."/>
            <person name="Durnford D.G."/>
            <person name="Fast N.M."/>
            <person name="Green B.R."/>
            <person name="Grisdale C.J."/>
            <person name="Hempel F."/>
            <person name="Henrissat B."/>
            <person name="Hoppner M.P."/>
            <person name="Ishida K."/>
            <person name="Kim E."/>
            <person name="Koreny L."/>
            <person name="Kroth P.G."/>
            <person name="Liu Y."/>
            <person name="Malik S.B."/>
            <person name="Maier U.G."/>
            <person name="McRose D."/>
            <person name="Mock T."/>
            <person name="Neilson J.A."/>
            <person name="Onodera N.T."/>
            <person name="Poole A.M."/>
            <person name="Pritham E.J."/>
            <person name="Richards T.A."/>
            <person name="Rocap G."/>
            <person name="Roy S.W."/>
            <person name="Sarai C."/>
            <person name="Schaack S."/>
            <person name="Shirato S."/>
            <person name="Slamovits C.H."/>
            <person name="Spencer D.F."/>
            <person name="Suzuki S."/>
            <person name="Worden A.Z."/>
            <person name="Zauner S."/>
            <person name="Barry K."/>
            <person name="Bell C."/>
            <person name="Bharti A.K."/>
            <person name="Crow J.A."/>
            <person name="Grimwood J."/>
            <person name="Kramer R."/>
            <person name="Lindquist E."/>
            <person name="Lucas S."/>
            <person name="Salamov A."/>
            <person name="McFadden G.I."/>
            <person name="Lane C.E."/>
            <person name="Keeling P.J."/>
            <person name="Gray M.W."/>
            <person name="Grigoriev I.V."/>
            <person name="Archibald J.M."/>
        </authorList>
    </citation>
    <scope>NUCLEOTIDE SEQUENCE</scope>
    <source>
        <strain evidence="2 4">CCMP2712</strain>
    </source>
</reference>
<dbReference type="EMBL" id="JH992971">
    <property type="protein sequence ID" value="EKX53116.1"/>
    <property type="molecule type" value="Genomic_DNA"/>
</dbReference>
<dbReference type="KEGG" id="gtt:GUITHDRAFT_150530"/>
<proteinExistence type="predicted"/>
<feature type="compositionally biased region" description="Basic and acidic residues" evidence="1">
    <location>
        <begin position="55"/>
        <end position="69"/>
    </location>
</feature>
<dbReference type="Proteomes" id="UP000011087">
    <property type="component" value="Unassembled WGS sequence"/>
</dbReference>
<dbReference type="RefSeq" id="XP_005840096.1">
    <property type="nucleotide sequence ID" value="XM_005840039.1"/>
</dbReference>
<dbReference type="Gene3D" id="2.30.42.10">
    <property type="match status" value="1"/>
</dbReference>
<dbReference type="EnsemblProtists" id="EKX53116">
    <property type="protein sequence ID" value="EKX53116"/>
    <property type="gene ID" value="GUITHDRAFT_150530"/>
</dbReference>
<reference evidence="3" key="3">
    <citation type="submission" date="2016-03" db="UniProtKB">
        <authorList>
            <consortium name="EnsemblProtists"/>
        </authorList>
    </citation>
    <scope>IDENTIFICATION</scope>
</reference>
<dbReference type="InterPro" id="IPR036034">
    <property type="entry name" value="PDZ_sf"/>
</dbReference>
<organism evidence="2">
    <name type="scientific">Guillardia theta (strain CCMP2712)</name>
    <name type="common">Cryptophyte</name>
    <dbReference type="NCBI Taxonomy" id="905079"/>
    <lineage>
        <taxon>Eukaryota</taxon>
        <taxon>Cryptophyceae</taxon>
        <taxon>Pyrenomonadales</taxon>
        <taxon>Geminigeraceae</taxon>
        <taxon>Guillardia</taxon>
    </lineage>
</organism>
<feature type="region of interest" description="Disordered" evidence="1">
    <location>
        <begin position="31"/>
        <end position="69"/>
    </location>
</feature>